<gene>
    <name evidence="1" type="ORF">B0I18_101345</name>
</gene>
<reference evidence="1 2" key="1">
    <citation type="submission" date="2018-03" db="EMBL/GenBank/DDBJ databases">
        <title>Genomic Encyclopedia of Type Strains, Phase III (KMG-III): the genomes of soil and plant-associated and newly described type strains.</title>
        <authorList>
            <person name="Whitman W."/>
        </authorList>
    </citation>
    <scope>NUCLEOTIDE SEQUENCE [LARGE SCALE GENOMIC DNA]</scope>
    <source>
        <strain evidence="1 2">CGMCC 1.12700</strain>
    </source>
</reference>
<protein>
    <submittedName>
        <fullName evidence="1">Uncharacterized protein</fullName>
    </submittedName>
</protein>
<proteinExistence type="predicted"/>
<accession>A0A2P8DAD7</accession>
<evidence type="ECO:0000313" key="2">
    <source>
        <dbReference type="Proteomes" id="UP000240572"/>
    </source>
</evidence>
<comment type="caution">
    <text evidence="1">The sequence shown here is derived from an EMBL/GenBank/DDBJ whole genome shotgun (WGS) entry which is preliminary data.</text>
</comment>
<dbReference type="RefSeq" id="WP_106520914.1">
    <property type="nucleotide sequence ID" value="NZ_PYGD01000001.1"/>
</dbReference>
<dbReference type="AlphaFoldDB" id="A0A2P8DAD7"/>
<name>A0A2P8DAD7_9BACT</name>
<sequence>MNKLIEILVEEEKNSLEHIPLSYILATEVADEPLLPVVYRIDTHGYVQIQKDYFKHISRVY</sequence>
<dbReference type="EMBL" id="PYGD01000001">
    <property type="protein sequence ID" value="PSK94190.1"/>
    <property type="molecule type" value="Genomic_DNA"/>
</dbReference>
<dbReference type="Proteomes" id="UP000240572">
    <property type="component" value="Unassembled WGS sequence"/>
</dbReference>
<evidence type="ECO:0000313" key="1">
    <source>
        <dbReference type="EMBL" id="PSK94190.1"/>
    </source>
</evidence>
<organism evidence="1 2">
    <name type="scientific">Taibaiella chishuiensis</name>
    <dbReference type="NCBI Taxonomy" id="1434707"/>
    <lineage>
        <taxon>Bacteria</taxon>
        <taxon>Pseudomonadati</taxon>
        <taxon>Bacteroidota</taxon>
        <taxon>Chitinophagia</taxon>
        <taxon>Chitinophagales</taxon>
        <taxon>Chitinophagaceae</taxon>
        <taxon>Taibaiella</taxon>
    </lineage>
</organism>
<keyword evidence="2" id="KW-1185">Reference proteome</keyword>